<organism evidence="1 2">
    <name type="scientific">Rohdeia mirabilis</name>
    <dbReference type="NCBI Taxonomy" id="2528008"/>
    <lineage>
        <taxon>Bacteria</taxon>
        <taxon>Pseudomonadati</taxon>
        <taxon>Planctomycetota</taxon>
        <taxon>Planctomycetia</taxon>
        <taxon>Planctomycetia incertae sedis</taxon>
        <taxon>Rohdeia</taxon>
    </lineage>
</organism>
<dbReference type="Proteomes" id="UP000319342">
    <property type="component" value="Chromosome"/>
</dbReference>
<dbReference type="EMBL" id="CP036290">
    <property type="protein sequence ID" value="QDU84744.1"/>
    <property type="molecule type" value="Genomic_DNA"/>
</dbReference>
<keyword evidence="2" id="KW-1185">Reference proteome</keyword>
<reference evidence="1 2" key="1">
    <citation type="submission" date="2019-02" db="EMBL/GenBank/DDBJ databases">
        <title>Deep-cultivation of Planctomycetes and their phenomic and genomic characterization uncovers novel biology.</title>
        <authorList>
            <person name="Wiegand S."/>
            <person name="Jogler M."/>
            <person name="Boedeker C."/>
            <person name="Pinto D."/>
            <person name="Vollmers J."/>
            <person name="Rivas-Marin E."/>
            <person name="Kohn T."/>
            <person name="Peeters S.H."/>
            <person name="Heuer A."/>
            <person name="Rast P."/>
            <person name="Oberbeckmann S."/>
            <person name="Bunk B."/>
            <person name="Jeske O."/>
            <person name="Meyerdierks A."/>
            <person name="Storesund J.E."/>
            <person name="Kallscheuer N."/>
            <person name="Luecker S."/>
            <person name="Lage O.M."/>
            <person name="Pohl T."/>
            <person name="Merkel B.J."/>
            <person name="Hornburger P."/>
            <person name="Mueller R.-W."/>
            <person name="Bruemmer F."/>
            <person name="Labrenz M."/>
            <person name="Spormann A.M."/>
            <person name="Op den Camp H."/>
            <person name="Overmann J."/>
            <person name="Amann R."/>
            <person name="Jetten M.S.M."/>
            <person name="Mascher T."/>
            <person name="Medema M.H."/>
            <person name="Devos D.P."/>
            <person name="Kaster A.-K."/>
            <person name="Ovreas L."/>
            <person name="Rohde M."/>
            <person name="Galperin M.Y."/>
            <person name="Jogler C."/>
        </authorList>
    </citation>
    <scope>NUCLEOTIDE SEQUENCE [LARGE SCALE GENOMIC DNA]</scope>
    <source>
        <strain evidence="1 2">Pla163</strain>
    </source>
</reference>
<name>A0A518CZT4_9BACT</name>
<accession>A0A518CZT4</accession>
<evidence type="ECO:0000313" key="2">
    <source>
        <dbReference type="Proteomes" id="UP000319342"/>
    </source>
</evidence>
<dbReference type="NCBIfam" id="NF035938">
    <property type="entry name" value="EboA_domain"/>
    <property type="match status" value="1"/>
</dbReference>
<sequence length="324" mass="35609">MKPEDDRAARFAAFCDRVLSERLDAPGLEFLARELERSAVASTDDAARFGVRLGLASRHARRRPLDLSDAEHDLGRSIVQGLDPEAWTLLDVLRVRLVLALPDLAGERTAGLLEEAFRYGDEGETCALLRSVPVLPAPERFLWRVTEGCRSNMRSVFEAAATDTPFCVQHFDDVAWRQALLKSLFIGAPLWRVFGVDERLDAETQRMALDYADERRSAGRSVPPELWMLLAGAELDERALHSVEAEVTVGPGPARAGAYLALARGGRTGILRAHVEHETNELSAAVGRAALAGRHDSRAFASLRAREEIELLGPNAARRMAVDA</sequence>
<dbReference type="InterPro" id="IPR047715">
    <property type="entry name" value="EboA_dom"/>
</dbReference>
<dbReference type="RefSeq" id="WP_145186837.1">
    <property type="nucleotide sequence ID" value="NZ_CP036290.1"/>
</dbReference>
<dbReference type="AlphaFoldDB" id="A0A518CZT4"/>
<proteinExistence type="predicted"/>
<gene>
    <name evidence="1" type="ORF">Pla163_18580</name>
</gene>
<evidence type="ECO:0000313" key="1">
    <source>
        <dbReference type="EMBL" id="QDU84744.1"/>
    </source>
</evidence>
<protein>
    <submittedName>
        <fullName evidence="1">Uncharacterized protein</fullName>
    </submittedName>
</protein>
<dbReference type="OrthoDB" id="325673at2"/>